<evidence type="ECO:0000313" key="6">
    <source>
        <dbReference type="EnsemblPlants" id="EMT18866"/>
    </source>
</evidence>
<dbReference type="SUPFAM" id="SSF56112">
    <property type="entry name" value="Protein kinase-like (PK-like)"/>
    <property type="match status" value="1"/>
</dbReference>
<dbReference type="InterPro" id="IPR011009">
    <property type="entry name" value="Kinase-like_dom_sf"/>
</dbReference>
<dbReference type="PANTHER" id="PTHR48016:SF1">
    <property type="entry name" value="OS07G0119000 PROTEIN"/>
    <property type="match status" value="1"/>
</dbReference>
<dbReference type="AlphaFoldDB" id="R7W9U9"/>
<dbReference type="PANTHER" id="PTHR48016">
    <property type="entry name" value="MAP KINASE KINASE KINASE SSK2-RELATED-RELATED"/>
    <property type="match status" value="1"/>
</dbReference>
<name>R7W9U9_AEGTA</name>
<dbReference type="GO" id="GO:0004709">
    <property type="term" value="F:MAP kinase kinase kinase activity"/>
    <property type="evidence" value="ECO:0007669"/>
    <property type="project" value="TreeGrafter"/>
</dbReference>
<evidence type="ECO:0000256" key="4">
    <source>
        <dbReference type="ARBA" id="ARBA00022777"/>
    </source>
</evidence>
<evidence type="ECO:0000256" key="5">
    <source>
        <dbReference type="ARBA" id="ARBA00022840"/>
    </source>
</evidence>
<organism evidence="6">
    <name type="scientific">Aegilops tauschii</name>
    <name type="common">Tausch's goatgrass</name>
    <name type="synonym">Aegilops squarrosa</name>
    <dbReference type="NCBI Taxonomy" id="37682"/>
    <lineage>
        <taxon>Eukaryota</taxon>
        <taxon>Viridiplantae</taxon>
        <taxon>Streptophyta</taxon>
        <taxon>Embryophyta</taxon>
        <taxon>Tracheophyta</taxon>
        <taxon>Spermatophyta</taxon>
        <taxon>Magnoliopsida</taxon>
        <taxon>Liliopsida</taxon>
        <taxon>Poales</taxon>
        <taxon>Poaceae</taxon>
        <taxon>BOP clade</taxon>
        <taxon>Pooideae</taxon>
        <taxon>Triticodae</taxon>
        <taxon>Triticeae</taxon>
        <taxon>Triticinae</taxon>
        <taxon>Aegilops</taxon>
    </lineage>
</organism>
<reference evidence="6" key="1">
    <citation type="submission" date="2015-06" db="UniProtKB">
        <authorList>
            <consortium name="EnsemblPlants"/>
        </authorList>
    </citation>
    <scope>IDENTIFICATION</scope>
</reference>
<keyword evidence="4" id="KW-0418">Kinase</keyword>
<dbReference type="Gene3D" id="1.10.510.10">
    <property type="entry name" value="Transferase(Phosphotransferase) domain 1"/>
    <property type="match status" value="1"/>
</dbReference>
<dbReference type="InterPro" id="IPR000719">
    <property type="entry name" value="Prot_kinase_dom"/>
</dbReference>
<protein>
    <submittedName>
        <fullName evidence="6">Mitogen-activated protein kinase kinase kinase A</fullName>
    </submittedName>
</protein>
<dbReference type="Pfam" id="PF00069">
    <property type="entry name" value="Pkinase"/>
    <property type="match status" value="1"/>
</dbReference>
<keyword evidence="3" id="KW-0547">Nucleotide-binding</keyword>
<dbReference type="SMART" id="SM00220">
    <property type="entry name" value="S_TKc"/>
    <property type="match status" value="1"/>
</dbReference>
<evidence type="ECO:0000256" key="3">
    <source>
        <dbReference type="ARBA" id="ARBA00022741"/>
    </source>
</evidence>
<keyword evidence="5" id="KW-0067">ATP-binding</keyword>
<proteinExistence type="inferred from homology"/>
<comment type="similarity">
    <text evidence="1">Belongs to the protein kinase superfamily. STE Ser/Thr protein kinase family. MAP kinase kinase kinase subfamily.</text>
</comment>
<keyword evidence="2" id="KW-0808">Transferase</keyword>
<dbReference type="GO" id="GO:0005737">
    <property type="term" value="C:cytoplasm"/>
    <property type="evidence" value="ECO:0007669"/>
    <property type="project" value="TreeGrafter"/>
</dbReference>
<evidence type="ECO:0000256" key="1">
    <source>
        <dbReference type="ARBA" id="ARBA00006529"/>
    </source>
</evidence>
<evidence type="ECO:0000256" key="2">
    <source>
        <dbReference type="ARBA" id="ARBA00022679"/>
    </source>
</evidence>
<accession>R7W9U9</accession>
<dbReference type="ExpressionAtlas" id="R7W9U9">
    <property type="expression patterns" value="baseline"/>
</dbReference>
<dbReference type="PROSITE" id="PS50011">
    <property type="entry name" value="PROTEIN_KINASE_DOM"/>
    <property type="match status" value="1"/>
</dbReference>
<sequence>MVSQPANKWCFEFGDQLESSPSGRSGSRILQRDPDGFGGYWHGNTYGLSTAAPNLSLKGTPYWMAPEMIRATLVKDVGYDLAVDIWSLGCTIIEMFNGKPPWSGLEGEPRHHPIRKARAWGFPWAHRERELPHNASNEPAAMFKVLNKDPPLPDNLSHEAKDFLKCCFKRNPAARPSARELLTHPFIRNSSHYSKHVQEVIIAGCEEVIRASCDPSLTRKTTTR</sequence>
<dbReference type="InterPro" id="IPR050538">
    <property type="entry name" value="MAP_kinase_kinase_kinase"/>
</dbReference>
<dbReference type="EnsemblPlants" id="EMT18866">
    <property type="protein sequence ID" value="EMT18866"/>
    <property type="gene ID" value="F775_04152"/>
</dbReference>
<dbReference type="GO" id="GO:0005524">
    <property type="term" value="F:ATP binding"/>
    <property type="evidence" value="ECO:0007669"/>
    <property type="project" value="UniProtKB-KW"/>
</dbReference>